<dbReference type="GO" id="GO:0019464">
    <property type="term" value="P:glycine decarboxylation via glycine cleavage system"/>
    <property type="evidence" value="ECO:0007669"/>
    <property type="project" value="UniProtKB-UniRule"/>
</dbReference>
<proteinExistence type="inferred from homology"/>
<dbReference type="InterPro" id="IPR011053">
    <property type="entry name" value="Single_hybrid_motif"/>
</dbReference>
<comment type="cofactor">
    <cofactor evidence="3">
        <name>(R)-lipoate</name>
        <dbReference type="ChEBI" id="CHEBI:83088"/>
    </cofactor>
    <text evidence="3">Binds 1 lipoyl cofactor covalently.</text>
</comment>
<evidence type="ECO:0000313" key="6">
    <source>
        <dbReference type="EMBL" id="CCK80256.1"/>
    </source>
</evidence>
<sequence length="132" mass="14647">MKEINDLNLADDVKYTKDHEWATLSGDTVTIGINDYAQDQLGEIVFVELPEIGDTFSIGDEFGSVESVKAVSEIYIPISGEVVQINESLEDAPELVNESCYDNGWIIKIKPDDVSQLDNLMDKAAYLEMLKG</sequence>
<keyword evidence="7" id="KW-1185">Reference proteome</keyword>
<dbReference type="RefSeq" id="WP_014957569.1">
    <property type="nucleotide sequence ID" value="NC_018645.1"/>
</dbReference>
<dbReference type="InterPro" id="IPR017453">
    <property type="entry name" value="GCV_H_sub"/>
</dbReference>
<dbReference type="NCBIfam" id="NF002270">
    <property type="entry name" value="PRK01202.1"/>
    <property type="match status" value="1"/>
</dbReference>
<protein>
    <recommendedName>
        <fullName evidence="3">Glycine cleavage system H protein</fullName>
    </recommendedName>
</protein>
<comment type="subunit">
    <text evidence="3">The glycine cleavage system is composed of four proteins: P, T, L and H.</text>
</comment>
<dbReference type="PROSITE" id="PS00189">
    <property type="entry name" value="LIPOYL"/>
    <property type="match status" value="1"/>
</dbReference>
<dbReference type="OrthoDB" id="9796712at2"/>
<gene>
    <name evidence="3 6" type="primary">gcvH</name>
    <name evidence="6" type="ordered locus">TOL2_C20950</name>
</gene>
<dbReference type="EMBL" id="FO203503">
    <property type="protein sequence ID" value="CCK80256.1"/>
    <property type="molecule type" value="Genomic_DNA"/>
</dbReference>
<name>K0NGC4_DESTT</name>
<dbReference type="HAMAP" id="MF_00272">
    <property type="entry name" value="GcvH"/>
    <property type="match status" value="1"/>
</dbReference>
<reference evidence="6 7" key="1">
    <citation type="journal article" date="2013" name="Environ. Microbiol.">
        <title>Complete genome, catabolic sub-proteomes and key-metabolites of Desulfobacula toluolica Tol2, a marine, aromatic compound-degrading, sulfate-reducing bacterium.</title>
        <authorList>
            <person name="Wohlbrand L."/>
            <person name="Jacob J.H."/>
            <person name="Kube M."/>
            <person name="Mussmann M."/>
            <person name="Jarling R."/>
            <person name="Beck A."/>
            <person name="Amann R."/>
            <person name="Wilkes H."/>
            <person name="Reinhardt R."/>
            <person name="Rabus R."/>
        </authorList>
    </citation>
    <scope>NUCLEOTIDE SEQUENCE [LARGE SCALE GENOMIC DNA]</scope>
    <source>
        <strain evidence="7">DSM 7467 / Tol2</strain>
    </source>
</reference>
<dbReference type="Pfam" id="PF01597">
    <property type="entry name" value="GCV_H"/>
    <property type="match status" value="1"/>
</dbReference>
<keyword evidence="2 3" id="KW-0450">Lipoyl</keyword>
<dbReference type="InterPro" id="IPR000089">
    <property type="entry name" value="Biotin_lipoyl"/>
</dbReference>
<feature type="domain" description="Lipoyl-binding" evidence="5">
    <location>
        <begin position="28"/>
        <end position="110"/>
    </location>
</feature>
<evidence type="ECO:0000256" key="2">
    <source>
        <dbReference type="ARBA" id="ARBA00022823"/>
    </source>
</evidence>
<accession>K0NGC4</accession>
<dbReference type="GO" id="GO:0005960">
    <property type="term" value="C:glycine cleavage complex"/>
    <property type="evidence" value="ECO:0007669"/>
    <property type="project" value="InterPro"/>
</dbReference>
<dbReference type="SUPFAM" id="SSF51230">
    <property type="entry name" value="Single hybrid motif"/>
    <property type="match status" value="1"/>
</dbReference>
<dbReference type="CDD" id="cd06848">
    <property type="entry name" value="GCS_H"/>
    <property type="match status" value="1"/>
</dbReference>
<dbReference type="InterPro" id="IPR003016">
    <property type="entry name" value="2-oxoA_DH_lipoyl-BS"/>
</dbReference>
<comment type="function">
    <text evidence="3">The glycine cleavage system catalyzes the degradation of glycine. The H protein shuttles the methylamine group of glycine from the P protein to the T protein.</text>
</comment>
<comment type="similarity">
    <text evidence="1 3">Belongs to the GcvH family.</text>
</comment>
<dbReference type="STRING" id="651182.TOL2_C20950"/>
<evidence type="ECO:0000256" key="4">
    <source>
        <dbReference type="PIRSR" id="PIRSR617453-50"/>
    </source>
</evidence>
<dbReference type="Gene3D" id="2.40.50.100">
    <property type="match status" value="1"/>
</dbReference>
<dbReference type="PATRIC" id="fig|651182.5.peg.2489"/>
<dbReference type="GO" id="GO:0009249">
    <property type="term" value="P:protein lipoylation"/>
    <property type="evidence" value="ECO:0007669"/>
    <property type="project" value="TreeGrafter"/>
</dbReference>
<dbReference type="PANTHER" id="PTHR11715">
    <property type="entry name" value="GLYCINE CLEAVAGE SYSTEM H PROTEIN"/>
    <property type="match status" value="1"/>
</dbReference>
<feature type="modified residue" description="N6-lipoyllysine" evidence="3 4">
    <location>
        <position position="69"/>
    </location>
</feature>
<evidence type="ECO:0000256" key="3">
    <source>
        <dbReference type="HAMAP-Rule" id="MF_00272"/>
    </source>
</evidence>
<dbReference type="InterPro" id="IPR033753">
    <property type="entry name" value="GCV_H/Fam206"/>
</dbReference>
<dbReference type="PANTHER" id="PTHR11715:SF3">
    <property type="entry name" value="GLYCINE CLEAVAGE SYSTEM H PROTEIN-RELATED"/>
    <property type="match status" value="1"/>
</dbReference>
<evidence type="ECO:0000256" key="1">
    <source>
        <dbReference type="ARBA" id="ARBA00009249"/>
    </source>
</evidence>
<evidence type="ECO:0000313" key="7">
    <source>
        <dbReference type="Proteomes" id="UP000007347"/>
    </source>
</evidence>
<dbReference type="InterPro" id="IPR002930">
    <property type="entry name" value="GCV_H"/>
</dbReference>
<dbReference type="AlphaFoldDB" id="K0NGC4"/>
<dbReference type="PROSITE" id="PS50968">
    <property type="entry name" value="BIOTINYL_LIPOYL"/>
    <property type="match status" value="1"/>
</dbReference>
<dbReference type="HOGENOM" id="CLU_097408_2_0_7"/>
<evidence type="ECO:0000259" key="5">
    <source>
        <dbReference type="PROSITE" id="PS50968"/>
    </source>
</evidence>
<organism evidence="6 7">
    <name type="scientific">Desulfobacula toluolica (strain DSM 7467 / Tol2)</name>
    <dbReference type="NCBI Taxonomy" id="651182"/>
    <lineage>
        <taxon>Bacteria</taxon>
        <taxon>Pseudomonadati</taxon>
        <taxon>Thermodesulfobacteriota</taxon>
        <taxon>Desulfobacteria</taxon>
        <taxon>Desulfobacterales</taxon>
        <taxon>Desulfobacteraceae</taxon>
        <taxon>Desulfobacula</taxon>
    </lineage>
</organism>
<dbReference type="GO" id="GO:0005737">
    <property type="term" value="C:cytoplasm"/>
    <property type="evidence" value="ECO:0007669"/>
    <property type="project" value="TreeGrafter"/>
</dbReference>
<dbReference type="Proteomes" id="UP000007347">
    <property type="component" value="Chromosome"/>
</dbReference>
<dbReference type="NCBIfam" id="TIGR00527">
    <property type="entry name" value="gcvH"/>
    <property type="match status" value="1"/>
</dbReference>
<dbReference type="KEGG" id="dto:TOL2_C20950"/>